<dbReference type="AlphaFoldDB" id="A0A4Y8CSP1"/>
<keyword evidence="2" id="KW-1185">Reference proteome</keyword>
<evidence type="ECO:0000313" key="2">
    <source>
        <dbReference type="Proteomes" id="UP000297299"/>
    </source>
</evidence>
<dbReference type="Proteomes" id="UP000297299">
    <property type="component" value="Unassembled WGS sequence"/>
</dbReference>
<dbReference type="EMBL" id="PHWZ01000367">
    <property type="protein sequence ID" value="TEY43608.1"/>
    <property type="molecule type" value="Genomic_DNA"/>
</dbReference>
<sequence length="124" mass="13730">MYTLPKDTCEYLQYGANALCRVENFITAVPGFNSLLRGMKLVSIVSQLVNGHMVLFKDKLKIDTLLFSEVTAYIVCNNVTMGHSVKLSEFTNPREGSFQYIELDARTSGASPSLATSLFDTGTY</sequence>
<name>A0A4Y8CSP1_9HELO</name>
<accession>A0A4Y8CSP1</accession>
<organism evidence="1 2">
    <name type="scientific">Botryotinia calthae</name>
    <dbReference type="NCBI Taxonomy" id="38488"/>
    <lineage>
        <taxon>Eukaryota</taxon>
        <taxon>Fungi</taxon>
        <taxon>Dikarya</taxon>
        <taxon>Ascomycota</taxon>
        <taxon>Pezizomycotina</taxon>
        <taxon>Leotiomycetes</taxon>
        <taxon>Helotiales</taxon>
        <taxon>Sclerotiniaceae</taxon>
        <taxon>Botryotinia</taxon>
    </lineage>
</organism>
<dbReference type="OrthoDB" id="10430781at2759"/>
<proteinExistence type="predicted"/>
<gene>
    <name evidence="1" type="ORF">BOTCAL_0368g00070</name>
</gene>
<comment type="caution">
    <text evidence="1">The sequence shown here is derived from an EMBL/GenBank/DDBJ whole genome shotgun (WGS) entry which is preliminary data.</text>
</comment>
<reference evidence="1 2" key="1">
    <citation type="submission" date="2017-11" db="EMBL/GenBank/DDBJ databases">
        <title>Comparative genomics of Botrytis spp.</title>
        <authorList>
            <person name="Valero-Jimenez C.A."/>
            <person name="Tapia P."/>
            <person name="Veloso J."/>
            <person name="Silva-Moreno E."/>
            <person name="Staats M."/>
            <person name="Valdes J.H."/>
            <person name="Van Kan J.A.L."/>
        </authorList>
    </citation>
    <scope>NUCLEOTIDE SEQUENCE [LARGE SCALE GENOMIC DNA]</scope>
    <source>
        <strain evidence="1 2">MUCL2830</strain>
    </source>
</reference>
<protein>
    <submittedName>
        <fullName evidence="1">Uncharacterized protein</fullName>
    </submittedName>
</protein>
<evidence type="ECO:0000313" key="1">
    <source>
        <dbReference type="EMBL" id="TEY43608.1"/>
    </source>
</evidence>